<dbReference type="Proteomes" id="UP000829398">
    <property type="component" value="Chromosome 1"/>
</dbReference>
<organism evidence="1 2">
    <name type="scientific">Citrus sinensis</name>
    <name type="common">Sweet orange</name>
    <name type="synonym">Citrus aurantium var. sinensis</name>
    <dbReference type="NCBI Taxonomy" id="2711"/>
    <lineage>
        <taxon>Eukaryota</taxon>
        <taxon>Viridiplantae</taxon>
        <taxon>Streptophyta</taxon>
        <taxon>Embryophyta</taxon>
        <taxon>Tracheophyta</taxon>
        <taxon>Spermatophyta</taxon>
        <taxon>Magnoliopsida</taxon>
        <taxon>eudicotyledons</taxon>
        <taxon>Gunneridae</taxon>
        <taxon>Pentapetalae</taxon>
        <taxon>rosids</taxon>
        <taxon>malvids</taxon>
        <taxon>Sapindales</taxon>
        <taxon>Rutaceae</taxon>
        <taxon>Aurantioideae</taxon>
        <taxon>Citrus</taxon>
    </lineage>
</organism>
<evidence type="ECO:0000313" key="2">
    <source>
        <dbReference type="Proteomes" id="UP000829398"/>
    </source>
</evidence>
<accession>A0ACB8P3Q5</accession>
<gene>
    <name evidence="1" type="ORF">KPL71_002117</name>
</gene>
<sequence>MYPVNLKKEDYPGYNNKRGAGLKCDEPFPLGECSTFIFGFYRARKRVMSYGGFANKRHQPVQEIPIQVQKDGTPFDSRYANAKSATGINEFPASSKFDGSGRDYSVPEYPSGTRNVIPHDSRVRSFFVEDDEVVGIESIKRKLIDLMVNGRSERSVVAVVGVGGLGKTTLAGKLFNNDGLKTHFSSRAWVTVGKEYNKNELLRTVIKEFHSFSGQPTPVEIHKMEEMELITTLRGHLKDKNYMVVFDDVWKIDFWGDVEHALLDNKKCGRIIVTTRHMNVAKACKSSSPVHIHELETLPPNEAWKLFCRKASGPSSGGCCPSELKELSQDILGKCEGLPLAIVAVGGLLSTKNRVVSEWKKLFDRLGSILGSDPHLKDCNRVLSEGYHDLPHHLKSCLLYFGLFQESCKVNCARLIRLWIAEGFVQYSKRPTSEQVAEEFLNELIDRSLVQVSERDISGRASICQVHDLMHEIIIRKTEELGFGRPLNGEDLSHCSKTRRITIQGSIDDGALESIKDSKVRSVFLFNVDKLMKLLDLEDAPVDYLPEGVGNLFNLHYLSVKNTNVKIIPKSIGNLLGLEILDLKNSLVRELPVEIRNLKKLRYLMVYQYHYTSGSSVAGAAVAKVHRGLGSLTDLQKLSIIEADSQALDELMKLRRLRKLGIRPQNGNGKDRLYLTGNMKKLSDWIFKLKNLIRLGLELSGLAEELFHHLLELRLTGTYEYELFHFEAGWFPKLQKLLLWDFVAVKSVIIEKGAMPDIRELRMGPCPLLMEIPTGIEHLQNLKLLVFACMVKQVYCMTKDENWGKVTEHIPDVLVTYMEAGQLFHYGKEYLSSLSPEYVEQIC</sequence>
<evidence type="ECO:0000313" key="1">
    <source>
        <dbReference type="EMBL" id="KAH9804395.1"/>
    </source>
</evidence>
<proteinExistence type="predicted"/>
<reference evidence="2" key="1">
    <citation type="journal article" date="2023" name="Hortic. Res.">
        <title>A chromosome-level phased genome enabling allele-level studies in sweet orange: a case study on citrus Huanglongbing tolerance.</title>
        <authorList>
            <person name="Wu B."/>
            <person name="Yu Q."/>
            <person name="Deng Z."/>
            <person name="Duan Y."/>
            <person name="Luo F."/>
            <person name="Gmitter F. Jr."/>
        </authorList>
    </citation>
    <scope>NUCLEOTIDE SEQUENCE [LARGE SCALE GENOMIC DNA]</scope>
    <source>
        <strain evidence="2">cv. Valencia</strain>
    </source>
</reference>
<keyword evidence="2" id="KW-1185">Reference proteome</keyword>
<protein>
    <submittedName>
        <fullName evidence="1">NB-ARC domain-containing protein</fullName>
    </submittedName>
</protein>
<comment type="caution">
    <text evidence="1">The sequence shown here is derived from an EMBL/GenBank/DDBJ whole genome shotgun (WGS) entry which is preliminary data.</text>
</comment>
<dbReference type="EMBL" id="CM039170">
    <property type="protein sequence ID" value="KAH9804395.1"/>
    <property type="molecule type" value="Genomic_DNA"/>
</dbReference>
<name>A0ACB8P3Q5_CITSI</name>